<evidence type="ECO:0000256" key="2">
    <source>
        <dbReference type="ARBA" id="ARBA00022676"/>
    </source>
</evidence>
<dbReference type="InterPro" id="IPR001173">
    <property type="entry name" value="Glyco_trans_2-like"/>
</dbReference>
<feature type="transmembrane region" description="Helical" evidence="7">
    <location>
        <begin position="561"/>
        <end position="583"/>
    </location>
</feature>
<evidence type="ECO:0000313" key="10">
    <source>
        <dbReference type="Proteomes" id="UP001139089"/>
    </source>
</evidence>
<reference evidence="9" key="1">
    <citation type="submission" date="2021-12" db="EMBL/GenBank/DDBJ databases">
        <authorList>
            <person name="Li Y."/>
        </authorList>
    </citation>
    <scope>NUCLEOTIDE SEQUENCE</scope>
    <source>
        <strain evidence="9">DKSPLA3</strain>
    </source>
</reference>
<evidence type="ECO:0000256" key="5">
    <source>
        <dbReference type="ARBA" id="ARBA00022989"/>
    </source>
</evidence>
<feature type="transmembrane region" description="Helical" evidence="7">
    <location>
        <begin position="200"/>
        <end position="220"/>
    </location>
</feature>
<proteinExistence type="predicted"/>
<name>A0A9X1NNZ7_9HYPH</name>
<comment type="subcellular location">
    <subcellularLocation>
        <location evidence="1">Membrane</location>
        <topology evidence="1">Multi-pass membrane protein</topology>
    </subcellularLocation>
</comment>
<dbReference type="Proteomes" id="UP001139089">
    <property type="component" value="Unassembled WGS sequence"/>
</dbReference>
<sequence>MRVLDYPSLLEMATRRARPVPENTPLPTFSGDLLREGRLLLKLGIGKPTIARMMLRAQENGTTAEDELLASGEIVDTLYFEALADLLGLPFMADIDADQVHDAEPLDAQLVLPDMLRLFHSSRPAITVIVPKLDQLHDLALRLDRRPALVDILAVSTPRAVRTAAWTAGRERRVRDAVTLLFDARPEHSARIVFWGKQGFYAGLGLSFFVVSAFLMPLVWLLVTHLVLTTLYFCQLFLRARALLHVKKAVLKPASAPRLDTRATGPLPVYSIFVALYRETEVVAQLVGALDRLDWPRSRLDIKLICEADDGETLAALEALSLSPEYEIVRVPAAAPRTKPKALSYALPGARGTFLTIYDAEDRPDPGQLREAHAVFLAADPRVACLQSPLVVTNARAGWLSAMFALEYAALFRGLLPFLSSAGLPLPLGGTSNHFRVDALKAVGGWDPFNTTEDADLGMRLYRLGYRSQMIRRPTLEDAPTDTAAWFAQRTRWFKGWLQTWLVMMRDPGLFYRQMGWRAFATAQILVAGMILSALAHPLTLAFLIYLGWTLLNGHLSSGDTVLASCLIILDTLNIIGSYTLMIQLGRKPMGAEEWRAVGGRWRAVPAYWLMISGAAWAAIIELYRKPFVWNKTPHRPTRS</sequence>
<feature type="domain" description="Glycosyltransferase 2-like" evidence="8">
    <location>
        <begin position="356"/>
        <end position="550"/>
    </location>
</feature>
<feature type="transmembrane region" description="Helical" evidence="7">
    <location>
        <begin position="525"/>
        <end position="549"/>
    </location>
</feature>
<accession>A0A9X1NNZ7</accession>
<dbReference type="EC" id="2.4.-.-" evidence="9"/>
<gene>
    <name evidence="9" type="ORF">LRX75_05920</name>
</gene>
<dbReference type="SUPFAM" id="SSF53448">
    <property type="entry name" value="Nucleotide-diphospho-sugar transferases"/>
    <property type="match status" value="1"/>
</dbReference>
<comment type="caution">
    <text evidence="9">The sequence shown here is derived from an EMBL/GenBank/DDBJ whole genome shotgun (WGS) entry which is preliminary data.</text>
</comment>
<evidence type="ECO:0000256" key="4">
    <source>
        <dbReference type="ARBA" id="ARBA00022692"/>
    </source>
</evidence>
<keyword evidence="4 7" id="KW-0812">Transmembrane</keyword>
<keyword evidence="10" id="KW-1185">Reference proteome</keyword>
<evidence type="ECO:0000313" key="9">
    <source>
        <dbReference type="EMBL" id="MCD7108577.1"/>
    </source>
</evidence>
<dbReference type="InterPro" id="IPR029044">
    <property type="entry name" value="Nucleotide-diphossugar_trans"/>
</dbReference>
<keyword evidence="5 7" id="KW-1133">Transmembrane helix</keyword>
<dbReference type="Pfam" id="PF13632">
    <property type="entry name" value="Glyco_trans_2_3"/>
    <property type="match status" value="1"/>
</dbReference>
<evidence type="ECO:0000256" key="6">
    <source>
        <dbReference type="ARBA" id="ARBA00023136"/>
    </source>
</evidence>
<evidence type="ECO:0000256" key="7">
    <source>
        <dbReference type="SAM" id="Phobius"/>
    </source>
</evidence>
<dbReference type="GO" id="GO:0016020">
    <property type="term" value="C:membrane"/>
    <property type="evidence" value="ECO:0007669"/>
    <property type="project" value="UniProtKB-SubCell"/>
</dbReference>
<dbReference type="PANTHER" id="PTHR43867:SF2">
    <property type="entry name" value="CELLULOSE SYNTHASE CATALYTIC SUBUNIT A [UDP-FORMING]"/>
    <property type="match status" value="1"/>
</dbReference>
<organism evidence="9 10">
    <name type="scientific">Rhizobium quercicola</name>
    <dbReference type="NCBI Taxonomy" id="2901226"/>
    <lineage>
        <taxon>Bacteria</taxon>
        <taxon>Pseudomonadati</taxon>
        <taxon>Pseudomonadota</taxon>
        <taxon>Alphaproteobacteria</taxon>
        <taxon>Hyphomicrobiales</taxon>
        <taxon>Rhizobiaceae</taxon>
        <taxon>Rhizobium/Agrobacterium group</taxon>
        <taxon>Rhizobium</taxon>
    </lineage>
</organism>
<evidence type="ECO:0000256" key="1">
    <source>
        <dbReference type="ARBA" id="ARBA00004141"/>
    </source>
</evidence>
<dbReference type="RefSeq" id="WP_231812712.1">
    <property type="nucleotide sequence ID" value="NZ_JAJOZR010000003.1"/>
</dbReference>
<dbReference type="AlphaFoldDB" id="A0A9X1NNZ7"/>
<dbReference type="EMBL" id="JAJOZR010000003">
    <property type="protein sequence ID" value="MCD7108577.1"/>
    <property type="molecule type" value="Genomic_DNA"/>
</dbReference>
<dbReference type="Gene3D" id="3.90.550.10">
    <property type="entry name" value="Spore Coat Polysaccharide Biosynthesis Protein SpsA, Chain A"/>
    <property type="match status" value="1"/>
</dbReference>
<dbReference type="InterPro" id="IPR050321">
    <property type="entry name" value="Glycosyltr_2/OpgH_subfam"/>
</dbReference>
<evidence type="ECO:0000259" key="8">
    <source>
        <dbReference type="Pfam" id="PF13632"/>
    </source>
</evidence>
<evidence type="ECO:0000256" key="3">
    <source>
        <dbReference type="ARBA" id="ARBA00022679"/>
    </source>
</evidence>
<keyword evidence="6 7" id="KW-0472">Membrane</keyword>
<dbReference type="PANTHER" id="PTHR43867">
    <property type="entry name" value="CELLULOSE SYNTHASE CATALYTIC SUBUNIT A [UDP-FORMING]"/>
    <property type="match status" value="1"/>
</dbReference>
<keyword evidence="3 9" id="KW-0808">Transferase</keyword>
<keyword evidence="2 9" id="KW-0328">Glycosyltransferase</keyword>
<feature type="transmembrane region" description="Helical" evidence="7">
    <location>
        <begin position="604"/>
        <end position="624"/>
    </location>
</feature>
<protein>
    <submittedName>
        <fullName evidence="9">Glycosyltransferase</fullName>
        <ecNumber evidence="9">2.4.-.-</ecNumber>
    </submittedName>
</protein>
<dbReference type="GO" id="GO:0016757">
    <property type="term" value="F:glycosyltransferase activity"/>
    <property type="evidence" value="ECO:0007669"/>
    <property type="project" value="UniProtKB-KW"/>
</dbReference>